<dbReference type="EMBL" id="JARQZJ010000128">
    <property type="protein sequence ID" value="KAK9891369.1"/>
    <property type="molecule type" value="Genomic_DNA"/>
</dbReference>
<proteinExistence type="predicted"/>
<keyword evidence="2" id="KW-1185">Reference proteome</keyword>
<organism evidence="1 2">
    <name type="scientific">Henosepilachna vigintioctopunctata</name>
    <dbReference type="NCBI Taxonomy" id="420089"/>
    <lineage>
        <taxon>Eukaryota</taxon>
        <taxon>Metazoa</taxon>
        <taxon>Ecdysozoa</taxon>
        <taxon>Arthropoda</taxon>
        <taxon>Hexapoda</taxon>
        <taxon>Insecta</taxon>
        <taxon>Pterygota</taxon>
        <taxon>Neoptera</taxon>
        <taxon>Endopterygota</taxon>
        <taxon>Coleoptera</taxon>
        <taxon>Polyphaga</taxon>
        <taxon>Cucujiformia</taxon>
        <taxon>Coccinelloidea</taxon>
        <taxon>Coccinellidae</taxon>
        <taxon>Epilachninae</taxon>
        <taxon>Epilachnini</taxon>
        <taxon>Henosepilachna</taxon>
    </lineage>
</organism>
<accession>A0AAW1VDN2</accession>
<dbReference type="AlphaFoldDB" id="A0AAW1VDN2"/>
<evidence type="ECO:0000313" key="1">
    <source>
        <dbReference type="EMBL" id="KAK9891369.1"/>
    </source>
</evidence>
<reference evidence="1 2" key="1">
    <citation type="submission" date="2023-03" db="EMBL/GenBank/DDBJ databases">
        <title>Genome insight into feeding habits of ladybird beetles.</title>
        <authorList>
            <person name="Li H.-S."/>
            <person name="Huang Y.-H."/>
            <person name="Pang H."/>
        </authorList>
    </citation>
    <scope>NUCLEOTIDE SEQUENCE [LARGE SCALE GENOMIC DNA]</scope>
    <source>
        <strain evidence="1">SYSU_2023b</strain>
        <tissue evidence="1">Whole body</tissue>
    </source>
</reference>
<gene>
    <name evidence="1" type="ORF">WA026_014611</name>
</gene>
<protein>
    <submittedName>
        <fullName evidence="1">Uncharacterized protein</fullName>
    </submittedName>
</protein>
<name>A0AAW1VDN2_9CUCU</name>
<sequence length="102" mass="11661">MKLSVGRESINSVLRGLLDEWGKKLTDLFALAGHGSHAASDIVLVLAHRNRRPERIDSPFDVFAATVEDVIPHPPRYSWGTSERLCWWLIDRISIHRRSITF</sequence>
<comment type="caution">
    <text evidence="1">The sequence shown here is derived from an EMBL/GenBank/DDBJ whole genome shotgun (WGS) entry which is preliminary data.</text>
</comment>
<dbReference type="Proteomes" id="UP001431783">
    <property type="component" value="Unassembled WGS sequence"/>
</dbReference>
<evidence type="ECO:0000313" key="2">
    <source>
        <dbReference type="Proteomes" id="UP001431783"/>
    </source>
</evidence>